<dbReference type="GO" id="GO:0008017">
    <property type="term" value="F:microtubule binding"/>
    <property type="evidence" value="ECO:0007669"/>
    <property type="project" value="InterPro"/>
</dbReference>
<organism evidence="5">
    <name type="scientific">Arabidopsis lyrata subsp. lyrata</name>
    <name type="common">Lyre-leaved rock-cress</name>
    <dbReference type="NCBI Taxonomy" id="81972"/>
    <lineage>
        <taxon>Eukaryota</taxon>
        <taxon>Viridiplantae</taxon>
        <taxon>Streptophyta</taxon>
        <taxon>Embryophyta</taxon>
        <taxon>Tracheophyta</taxon>
        <taxon>Spermatophyta</taxon>
        <taxon>Magnoliopsida</taxon>
        <taxon>eudicotyledons</taxon>
        <taxon>Gunneridae</taxon>
        <taxon>Pentapetalae</taxon>
        <taxon>rosids</taxon>
        <taxon>malvids</taxon>
        <taxon>Brassicales</taxon>
        <taxon>Brassicaceae</taxon>
        <taxon>Camelineae</taxon>
        <taxon>Arabidopsis</taxon>
    </lineage>
</organism>
<comment type="caution">
    <text evidence="2">Lacks conserved residue(s) required for the propagation of feature annotation.</text>
</comment>
<dbReference type="SMART" id="SM00129">
    <property type="entry name" value="KISc"/>
    <property type="match status" value="1"/>
</dbReference>
<dbReference type="STRING" id="81972.D7MMP2"/>
<dbReference type="EMBL" id="GL348720">
    <property type="protein sequence ID" value="EFH41950.1"/>
    <property type="molecule type" value="Genomic_DNA"/>
</dbReference>
<dbReference type="Gramene" id="scaffold_801227.1">
    <property type="protein sequence ID" value="scaffold_801227.1"/>
    <property type="gene ID" value="scaffold_801227.1"/>
</dbReference>
<keyword evidence="5" id="KW-1185">Reference proteome</keyword>
<dbReference type="InterPro" id="IPR036961">
    <property type="entry name" value="Kinesin_motor_dom_sf"/>
</dbReference>
<proteinExistence type="inferred from homology"/>
<dbReference type="InterPro" id="IPR027640">
    <property type="entry name" value="Kinesin-like_fam"/>
</dbReference>
<dbReference type="InterPro" id="IPR001752">
    <property type="entry name" value="Kinesin_motor_dom"/>
</dbReference>
<protein>
    <recommendedName>
        <fullName evidence="3">Kinesin motor domain-containing protein</fullName>
    </recommendedName>
</protein>
<dbReference type="PROSITE" id="PS50067">
    <property type="entry name" value="KINESIN_MOTOR_2"/>
    <property type="match status" value="1"/>
</dbReference>
<gene>
    <name evidence="4" type="ORF">ARALYDRAFT_917827</name>
</gene>
<feature type="domain" description="Kinesin motor" evidence="3">
    <location>
        <begin position="1"/>
        <end position="154"/>
    </location>
</feature>
<comment type="similarity">
    <text evidence="2">Belongs to the TRAFAC class myosin-kinesin ATPase superfamily. Kinesin family.</text>
</comment>
<dbReference type="GO" id="GO:0003777">
    <property type="term" value="F:microtubule motor activity"/>
    <property type="evidence" value="ECO:0007669"/>
    <property type="project" value="InterPro"/>
</dbReference>
<evidence type="ECO:0000313" key="5">
    <source>
        <dbReference type="Proteomes" id="UP000008694"/>
    </source>
</evidence>
<evidence type="ECO:0000256" key="1">
    <source>
        <dbReference type="ARBA" id="ARBA00023175"/>
    </source>
</evidence>
<dbReference type="eggNOG" id="KOG0242">
    <property type="taxonomic scope" value="Eukaryota"/>
</dbReference>
<dbReference type="PANTHER" id="PTHR47968">
    <property type="entry name" value="CENTROMERE PROTEIN E"/>
    <property type="match status" value="1"/>
</dbReference>
<evidence type="ECO:0000256" key="2">
    <source>
        <dbReference type="PROSITE-ProRule" id="PRU00283"/>
    </source>
</evidence>
<dbReference type="Gene3D" id="3.40.850.10">
    <property type="entry name" value="Kinesin motor domain"/>
    <property type="match status" value="1"/>
</dbReference>
<evidence type="ECO:0000313" key="4">
    <source>
        <dbReference type="EMBL" id="EFH41950.1"/>
    </source>
</evidence>
<dbReference type="GO" id="GO:0007018">
    <property type="term" value="P:microtubule-based movement"/>
    <property type="evidence" value="ECO:0007669"/>
    <property type="project" value="InterPro"/>
</dbReference>
<accession>D7MMP2</accession>
<name>D7MMP2_ARALL</name>
<dbReference type="GO" id="GO:0005524">
    <property type="term" value="F:ATP binding"/>
    <property type="evidence" value="ECO:0007669"/>
    <property type="project" value="InterPro"/>
</dbReference>
<dbReference type="PRINTS" id="PR00380">
    <property type="entry name" value="KINESINHEAVY"/>
</dbReference>
<dbReference type="PANTHER" id="PTHR47968:SF35">
    <property type="entry name" value="KINESIN-LIKE PROTEIN KIN-7D, MITOCHONDRIAL ISOFORM X1"/>
    <property type="match status" value="1"/>
</dbReference>
<dbReference type="Proteomes" id="UP000008694">
    <property type="component" value="Unassembled WGS sequence"/>
</dbReference>
<dbReference type="InterPro" id="IPR027417">
    <property type="entry name" value="P-loop_NTPase"/>
</dbReference>
<dbReference type="AlphaFoldDB" id="D7MMP2"/>
<reference evidence="5" key="1">
    <citation type="journal article" date="2011" name="Nat. Genet.">
        <title>The Arabidopsis lyrata genome sequence and the basis of rapid genome size change.</title>
        <authorList>
            <person name="Hu T.T."/>
            <person name="Pattyn P."/>
            <person name="Bakker E.G."/>
            <person name="Cao J."/>
            <person name="Cheng J.-F."/>
            <person name="Clark R.M."/>
            <person name="Fahlgren N."/>
            <person name="Fawcett J.A."/>
            <person name="Grimwood J."/>
            <person name="Gundlach H."/>
            <person name="Haberer G."/>
            <person name="Hollister J.D."/>
            <person name="Ossowski S."/>
            <person name="Ottilar R.P."/>
            <person name="Salamov A.A."/>
            <person name="Schneeberger K."/>
            <person name="Spannagl M."/>
            <person name="Wang X."/>
            <person name="Yang L."/>
            <person name="Nasrallah M.E."/>
            <person name="Bergelson J."/>
            <person name="Carrington J.C."/>
            <person name="Gaut B.S."/>
            <person name="Schmutz J."/>
            <person name="Mayer K.F.X."/>
            <person name="Van de Peer Y."/>
            <person name="Grigoriev I.V."/>
            <person name="Nordborg M."/>
            <person name="Weigel D."/>
            <person name="Guo Y.-L."/>
        </authorList>
    </citation>
    <scope>NUCLEOTIDE SEQUENCE [LARGE SCALE GENOMIC DNA]</scope>
    <source>
        <strain evidence="5">cv. MN47</strain>
    </source>
</reference>
<sequence>MTEPFVDEGKTEDSLKEDEIETLLEQHEEVFMTLFLGTYVECIKEEVVLSTGHALYFTAAGKEHRHVGSNSINLLGSTSHTIFTQGLIDLAGSESSTSSETKITGLRRKEGAYINNSLLTLGTVIGKLSDGRTTHVPFRDSTLTCLLQSSLCGH</sequence>
<dbReference type="HOGENOM" id="CLU_001485_31_1_1"/>
<evidence type="ECO:0000259" key="3">
    <source>
        <dbReference type="PROSITE" id="PS50067"/>
    </source>
</evidence>
<keyword evidence="1" id="KW-0505">Motor protein</keyword>
<dbReference type="SUPFAM" id="SSF52540">
    <property type="entry name" value="P-loop containing nucleoside triphosphate hydrolases"/>
    <property type="match status" value="1"/>
</dbReference>
<dbReference type="Pfam" id="PF00225">
    <property type="entry name" value="Kinesin"/>
    <property type="match status" value="1"/>
</dbReference>